<dbReference type="Proteomes" id="UP000242474">
    <property type="component" value="Unassembled WGS sequence"/>
</dbReference>
<accession>A0A2G5B986</accession>
<organism evidence="1 2">
    <name type="scientific">Coemansia reversa (strain ATCC 12441 / NRRL 1564)</name>
    <dbReference type="NCBI Taxonomy" id="763665"/>
    <lineage>
        <taxon>Eukaryota</taxon>
        <taxon>Fungi</taxon>
        <taxon>Fungi incertae sedis</taxon>
        <taxon>Zoopagomycota</taxon>
        <taxon>Kickxellomycotina</taxon>
        <taxon>Kickxellomycetes</taxon>
        <taxon>Kickxellales</taxon>
        <taxon>Kickxellaceae</taxon>
        <taxon>Coemansia</taxon>
    </lineage>
</organism>
<reference evidence="1 2" key="1">
    <citation type="journal article" date="2015" name="Genome Biol. Evol.">
        <title>Phylogenomic analyses indicate that early fungi evolved digesting cell walls of algal ancestors of land plants.</title>
        <authorList>
            <person name="Chang Y."/>
            <person name="Wang S."/>
            <person name="Sekimoto S."/>
            <person name="Aerts A.L."/>
            <person name="Choi C."/>
            <person name="Clum A."/>
            <person name="LaButti K.M."/>
            <person name="Lindquist E.A."/>
            <person name="Yee Ngan C."/>
            <person name="Ohm R.A."/>
            <person name="Salamov A.A."/>
            <person name="Grigoriev I.V."/>
            <person name="Spatafora J.W."/>
            <person name="Berbee M.L."/>
        </authorList>
    </citation>
    <scope>NUCLEOTIDE SEQUENCE [LARGE SCALE GENOMIC DNA]</scope>
    <source>
        <strain evidence="1 2">NRRL 1564</strain>
    </source>
</reference>
<evidence type="ECO:0000313" key="2">
    <source>
        <dbReference type="Proteomes" id="UP000242474"/>
    </source>
</evidence>
<gene>
    <name evidence="1" type="ORF">COEREDRAFT_93146</name>
</gene>
<sequence length="60" mass="6650">MLGEHVSLTSHNLCAGHLSNVSCFCVNAHKSRKTGVYKPGMYRGTKANYSPSFDSNIRIY</sequence>
<keyword evidence="2" id="KW-1185">Reference proteome</keyword>
<dbReference type="AlphaFoldDB" id="A0A2G5B986"/>
<proteinExistence type="predicted"/>
<evidence type="ECO:0000313" key="1">
    <source>
        <dbReference type="EMBL" id="PIA15542.1"/>
    </source>
</evidence>
<name>A0A2G5B986_COERN</name>
<dbReference type="EMBL" id="KZ303506">
    <property type="protein sequence ID" value="PIA15542.1"/>
    <property type="molecule type" value="Genomic_DNA"/>
</dbReference>
<protein>
    <submittedName>
        <fullName evidence="1">Uncharacterized protein</fullName>
    </submittedName>
</protein>